<accession>A0A3M2LUF5</accession>
<dbReference type="SUPFAM" id="SSF47336">
    <property type="entry name" value="ACP-like"/>
    <property type="match status" value="1"/>
</dbReference>
<dbReference type="InterPro" id="IPR006162">
    <property type="entry name" value="Ppantetheine_attach_site"/>
</dbReference>
<feature type="domain" description="Carrier" evidence="3">
    <location>
        <begin position="3"/>
        <end position="83"/>
    </location>
</feature>
<keyword evidence="1" id="KW-0596">Phosphopantetheine</keyword>
<reference evidence="4 5" key="1">
    <citation type="submission" date="2018-10" db="EMBL/GenBank/DDBJ databases">
        <title>Isolation from soil.</title>
        <authorList>
            <person name="Hu J."/>
        </authorList>
    </citation>
    <scope>NUCLEOTIDE SEQUENCE [LARGE SCALE GENOMIC DNA]</scope>
    <source>
        <strain evidence="4 5">NEAU-Ht49</strain>
    </source>
</reference>
<evidence type="ECO:0000313" key="4">
    <source>
        <dbReference type="EMBL" id="RMI38558.1"/>
    </source>
</evidence>
<evidence type="ECO:0000256" key="1">
    <source>
        <dbReference type="ARBA" id="ARBA00022450"/>
    </source>
</evidence>
<gene>
    <name evidence="4" type="ORF">EBO15_32415</name>
</gene>
<dbReference type="Gene3D" id="1.10.1200.10">
    <property type="entry name" value="ACP-like"/>
    <property type="match status" value="1"/>
</dbReference>
<keyword evidence="5" id="KW-1185">Reference proteome</keyword>
<dbReference type="PROSITE" id="PS00012">
    <property type="entry name" value="PHOSPHOPANTETHEINE"/>
    <property type="match status" value="1"/>
</dbReference>
<evidence type="ECO:0000256" key="2">
    <source>
        <dbReference type="ARBA" id="ARBA00022553"/>
    </source>
</evidence>
<sequence length="83" mass="9345">MTTDREKIVFAVSEALAAVLRRDQATIGEHTRLFDDLGLDSTSVLEVLMRLEDELDLEFDTDSLEQRHFETVGTLADFATEQG</sequence>
<organism evidence="4 5">
    <name type="scientific">Actinomadura harenae</name>
    <dbReference type="NCBI Taxonomy" id="2483351"/>
    <lineage>
        <taxon>Bacteria</taxon>
        <taxon>Bacillati</taxon>
        <taxon>Actinomycetota</taxon>
        <taxon>Actinomycetes</taxon>
        <taxon>Streptosporangiales</taxon>
        <taxon>Thermomonosporaceae</taxon>
        <taxon>Actinomadura</taxon>
    </lineage>
</organism>
<comment type="caution">
    <text evidence="4">The sequence shown here is derived from an EMBL/GenBank/DDBJ whole genome shotgun (WGS) entry which is preliminary data.</text>
</comment>
<evidence type="ECO:0000313" key="5">
    <source>
        <dbReference type="Proteomes" id="UP000282674"/>
    </source>
</evidence>
<dbReference type="InterPro" id="IPR009081">
    <property type="entry name" value="PP-bd_ACP"/>
</dbReference>
<dbReference type="Proteomes" id="UP000282674">
    <property type="component" value="Unassembled WGS sequence"/>
</dbReference>
<dbReference type="Pfam" id="PF00550">
    <property type="entry name" value="PP-binding"/>
    <property type="match status" value="1"/>
</dbReference>
<dbReference type="RefSeq" id="WP_122198285.1">
    <property type="nucleotide sequence ID" value="NZ_JBHSKC010000027.1"/>
</dbReference>
<proteinExistence type="predicted"/>
<dbReference type="OrthoDB" id="3395224at2"/>
<evidence type="ECO:0000259" key="3">
    <source>
        <dbReference type="PROSITE" id="PS50075"/>
    </source>
</evidence>
<name>A0A3M2LUF5_9ACTN</name>
<dbReference type="EMBL" id="RFFG01000083">
    <property type="protein sequence ID" value="RMI38558.1"/>
    <property type="molecule type" value="Genomic_DNA"/>
</dbReference>
<keyword evidence="2" id="KW-0597">Phosphoprotein</keyword>
<dbReference type="PROSITE" id="PS50075">
    <property type="entry name" value="CARRIER"/>
    <property type="match status" value="1"/>
</dbReference>
<protein>
    <submittedName>
        <fullName evidence="4">Acyl carrier protein</fullName>
    </submittedName>
</protein>
<dbReference type="AlphaFoldDB" id="A0A3M2LUF5"/>
<dbReference type="InterPro" id="IPR036736">
    <property type="entry name" value="ACP-like_sf"/>
</dbReference>